<accession>A0A5B7FIV2</accession>
<evidence type="ECO:0000313" key="1">
    <source>
        <dbReference type="EMBL" id="MPC45366.1"/>
    </source>
</evidence>
<protein>
    <submittedName>
        <fullName evidence="1">Uncharacterized protein</fullName>
    </submittedName>
</protein>
<dbReference type="InterPro" id="IPR029058">
    <property type="entry name" value="AB_hydrolase_fold"/>
</dbReference>
<name>A0A5B7FIV2_PORTR</name>
<dbReference type="EMBL" id="VSRR010006692">
    <property type="protein sequence ID" value="MPC45366.1"/>
    <property type="molecule type" value="Genomic_DNA"/>
</dbReference>
<comment type="caution">
    <text evidence="1">The sequence shown here is derived from an EMBL/GenBank/DDBJ whole genome shotgun (WGS) entry which is preliminary data.</text>
</comment>
<keyword evidence="2" id="KW-1185">Reference proteome</keyword>
<dbReference type="AlphaFoldDB" id="A0A5B7FIV2"/>
<dbReference type="SUPFAM" id="SSF53474">
    <property type="entry name" value="alpha/beta-Hydrolases"/>
    <property type="match status" value="1"/>
</dbReference>
<dbReference type="Proteomes" id="UP000324222">
    <property type="component" value="Unassembled WGS sequence"/>
</dbReference>
<reference evidence="1 2" key="1">
    <citation type="submission" date="2019-05" db="EMBL/GenBank/DDBJ databases">
        <title>Another draft genome of Portunus trituberculatus and its Hox gene families provides insights of decapod evolution.</title>
        <authorList>
            <person name="Jeong J.-H."/>
            <person name="Song I."/>
            <person name="Kim S."/>
            <person name="Choi T."/>
            <person name="Kim D."/>
            <person name="Ryu S."/>
            <person name="Kim W."/>
        </authorList>
    </citation>
    <scope>NUCLEOTIDE SEQUENCE [LARGE SCALE GENOMIC DNA]</scope>
    <source>
        <tissue evidence="1">Muscle</tissue>
    </source>
</reference>
<sequence length="71" mass="8525">MITLPQDPVPIERWEEVRDGTKIPPSCPQIPFVSLVMRKREFEEQTIFSSRQATSRYGVLPRWRLLRRRDQ</sequence>
<evidence type="ECO:0000313" key="2">
    <source>
        <dbReference type="Proteomes" id="UP000324222"/>
    </source>
</evidence>
<gene>
    <name evidence="1" type="ORF">E2C01_039064</name>
</gene>
<organism evidence="1 2">
    <name type="scientific">Portunus trituberculatus</name>
    <name type="common">Swimming crab</name>
    <name type="synonym">Neptunus trituberculatus</name>
    <dbReference type="NCBI Taxonomy" id="210409"/>
    <lineage>
        <taxon>Eukaryota</taxon>
        <taxon>Metazoa</taxon>
        <taxon>Ecdysozoa</taxon>
        <taxon>Arthropoda</taxon>
        <taxon>Crustacea</taxon>
        <taxon>Multicrustacea</taxon>
        <taxon>Malacostraca</taxon>
        <taxon>Eumalacostraca</taxon>
        <taxon>Eucarida</taxon>
        <taxon>Decapoda</taxon>
        <taxon>Pleocyemata</taxon>
        <taxon>Brachyura</taxon>
        <taxon>Eubrachyura</taxon>
        <taxon>Portunoidea</taxon>
        <taxon>Portunidae</taxon>
        <taxon>Portuninae</taxon>
        <taxon>Portunus</taxon>
    </lineage>
</organism>
<proteinExistence type="predicted"/>
<dbReference type="OrthoDB" id="408631at2759"/>